<dbReference type="GO" id="GO:0034703">
    <property type="term" value="C:cation channel complex"/>
    <property type="evidence" value="ECO:0007669"/>
    <property type="project" value="TreeGrafter"/>
</dbReference>
<keyword evidence="2" id="KW-0406">Ion transport</keyword>
<dbReference type="PANTHER" id="PTHR10117">
    <property type="entry name" value="TRANSIENT RECEPTOR POTENTIAL CHANNEL"/>
    <property type="match status" value="1"/>
</dbReference>
<dbReference type="InterPro" id="IPR002153">
    <property type="entry name" value="TRPC_channel"/>
</dbReference>
<evidence type="ECO:0000256" key="1">
    <source>
        <dbReference type="ARBA" id="ARBA00022448"/>
    </source>
</evidence>
<keyword evidence="3" id="KW-0407">Ion channel</keyword>
<evidence type="ECO:0000313" key="5">
    <source>
        <dbReference type="Proteomes" id="UP000281553"/>
    </source>
</evidence>
<organism evidence="4 5">
    <name type="scientific">Dibothriocephalus latus</name>
    <name type="common">Fish tapeworm</name>
    <name type="synonym">Diphyllobothrium latum</name>
    <dbReference type="NCBI Taxonomy" id="60516"/>
    <lineage>
        <taxon>Eukaryota</taxon>
        <taxon>Metazoa</taxon>
        <taxon>Spiralia</taxon>
        <taxon>Lophotrochozoa</taxon>
        <taxon>Platyhelminthes</taxon>
        <taxon>Cestoda</taxon>
        <taxon>Eucestoda</taxon>
        <taxon>Diphyllobothriidea</taxon>
        <taxon>Diphyllobothriidae</taxon>
        <taxon>Dibothriocephalus</taxon>
    </lineage>
</organism>
<gene>
    <name evidence="4" type="ORF">DILT_LOCUS3989</name>
</gene>
<evidence type="ECO:0000256" key="3">
    <source>
        <dbReference type="ARBA" id="ARBA00023303"/>
    </source>
</evidence>
<evidence type="ECO:0000313" key="4">
    <source>
        <dbReference type="EMBL" id="VDK87231.1"/>
    </source>
</evidence>
<proteinExistence type="predicted"/>
<protein>
    <recommendedName>
        <fullName evidence="6">Ion transport domain-containing protein</fullName>
    </recommendedName>
</protein>
<accession>A0A3P6VAD0</accession>
<keyword evidence="5" id="KW-1185">Reference proteome</keyword>
<dbReference type="Proteomes" id="UP000281553">
    <property type="component" value="Unassembled WGS sequence"/>
</dbReference>
<reference evidence="4 5" key="1">
    <citation type="submission" date="2018-11" db="EMBL/GenBank/DDBJ databases">
        <authorList>
            <consortium name="Pathogen Informatics"/>
        </authorList>
    </citation>
    <scope>NUCLEOTIDE SEQUENCE [LARGE SCALE GENOMIC DNA]</scope>
</reference>
<evidence type="ECO:0008006" key="6">
    <source>
        <dbReference type="Google" id="ProtNLM"/>
    </source>
</evidence>
<dbReference type="GO" id="GO:0005886">
    <property type="term" value="C:plasma membrane"/>
    <property type="evidence" value="ECO:0007669"/>
    <property type="project" value="TreeGrafter"/>
</dbReference>
<evidence type="ECO:0000256" key="2">
    <source>
        <dbReference type="ARBA" id="ARBA00023065"/>
    </source>
</evidence>
<dbReference type="PANTHER" id="PTHR10117:SF54">
    <property type="entry name" value="TRANSIENT RECEPTOR POTENTIAL-GAMMA PROTEIN"/>
    <property type="match status" value="1"/>
</dbReference>
<keyword evidence="1" id="KW-0813">Transport</keyword>
<dbReference type="GO" id="GO:0070679">
    <property type="term" value="F:inositol 1,4,5 trisphosphate binding"/>
    <property type="evidence" value="ECO:0007669"/>
    <property type="project" value="TreeGrafter"/>
</dbReference>
<sequence length="187" mass="21570">MFDIQSTLTYEIAVNTYPSEFFQPVPFLSLAFCSSGHFIAEIKHIYFDSDRFFNATNRIEDLIRRNESKRVKAMVMAWKTSPHRQASYFLEASRFHWRPDDPEIVSDVLFAVANVFSFARTTYLMPAFEALGPLQISFTRMLTDIVRFMVLYVLVSQFFMPTAGRKGGLGTQMKEFLGLKTFPITLA</sequence>
<dbReference type="EMBL" id="UYRU01044625">
    <property type="protein sequence ID" value="VDK87231.1"/>
    <property type="molecule type" value="Genomic_DNA"/>
</dbReference>
<name>A0A3P6VAD0_DIBLA</name>
<dbReference type="AlphaFoldDB" id="A0A3P6VAD0"/>
<dbReference type="GO" id="GO:0015279">
    <property type="term" value="F:store-operated calcium channel activity"/>
    <property type="evidence" value="ECO:0007669"/>
    <property type="project" value="TreeGrafter"/>
</dbReference>
<dbReference type="OrthoDB" id="6279472at2759"/>
<dbReference type="GO" id="GO:0051480">
    <property type="term" value="P:regulation of cytosolic calcium ion concentration"/>
    <property type="evidence" value="ECO:0007669"/>
    <property type="project" value="TreeGrafter"/>
</dbReference>